<proteinExistence type="predicted"/>
<name>A0A409XPD1_PSICY</name>
<keyword evidence="5" id="KW-1185">Reference proteome</keyword>
<evidence type="ECO:0000256" key="1">
    <source>
        <dbReference type="SAM" id="MobiDB-lite"/>
    </source>
</evidence>
<comment type="caution">
    <text evidence="4">The sequence shown here is derived from an EMBL/GenBank/DDBJ whole genome shotgun (WGS) entry which is preliminary data.</text>
</comment>
<protein>
    <recommendedName>
        <fullName evidence="3">DUF6535 domain-containing protein</fullName>
    </recommendedName>
</protein>
<sequence length="825" mass="94430">MEQASDHQHDTTSRNEPKSRKRWKMDDPFQYAPPKPDGEPWTTLLEPPLKMDKIRCDAWKDEVQNLLIFVSCVPHPLLASAKIIKAGLFSAVVTAFVIESYKTRLTTFLLFHIASQLDTNTGNNSSIFSSPSSPSFSPTPSSIRINTFWFLSLVLSLTTVLIGIVSLQWLREYQNYSSVPPRDQFAIFNMRREGLDQWHVHKVFTAMPLLLQCALVLFFAGLIDFLLAFGDLAVVIPVSIVIGFTLLFLVLTTISPTLQGLSLFLHSFTSVPYFSPPVQCPYKSPQSYAVRAISLPLFRLCHYLNPQIRSFSLRTRHYINELFSTTNAPPLIIQKDDFTKYIIYSHRTWTDFDLTWLKIRDAYMRCVYNRPLEQEQLGFVSESTLPIYDIVEGLTSQTVYNPGPAYHCFAEICDSALLPLRNRISGRDQHCQNAYLHDLISAYLPRNDTCISEFFAVHRWNERHLIEAILKHQNLFNFLYFLSLRTRKPVMEVHMQEIQLRLISHMYQTRYEILPKDPEPCLPISLVLGDFVSHYCRDQHLSEQIYNDISWQIAQVALSIFEEISQLTRKAKRLALVHSNQAQRASLRAFMTHFRSFTTDALDWSVWGDSSPSKLNVDIKDAFREVAIFIQERLEHEITTRLAETLAQPSLLFYASALFIQEHSQLPLGLDSLFDSLYATVCRYKKLTIDLGRMDAVIEERLLAEDQVAMNGDILFSTNWWTIFRSRFVNYNKAPAGQNQEHPLDQSLPVMAAVPGPDDFIAEYEGSELAGREDSIIDFSYVVSDAGEPEIAQNTSISSSVSCSENSFPFKNSSTIAYDIGRSKQ</sequence>
<dbReference type="Proteomes" id="UP000283269">
    <property type="component" value="Unassembled WGS sequence"/>
</dbReference>
<accession>A0A409XPD1</accession>
<keyword evidence="2" id="KW-1133">Transmembrane helix</keyword>
<dbReference type="InParanoid" id="A0A409XPD1"/>
<feature type="domain" description="DUF6535" evidence="3">
    <location>
        <begin position="41"/>
        <end position="227"/>
    </location>
</feature>
<feature type="transmembrane region" description="Helical" evidence="2">
    <location>
        <begin position="234"/>
        <end position="254"/>
    </location>
</feature>
<dbReference type="EMBL" id="NHYD01001005">
    <property type="protein sequence ID" value="PPQ92632.1"/>
    <property type="molecule type" value="Genomic_DNA"/>
</dbReference>
<dbReference type="OrthoDB" id="3235960at2759"/>
<feature type="compositionally biased region" description="Basic and acidic residues" evidence="1">
    <location>
        <begin position="1"/>
        <end position="18"/>
    </location>
</feature>
<dbReference type="Pfam" id="PF20153">
    <property type="entry name" value="DUF6535"/>
    <property type="match status" value="1"/>
</dbReference>
<feature type="region of interest" description="Disordered" evidence="1">
    <location>
        <begin position="1"/>
        <end position="43"/>
    </location>
</feature>
<evidence type="ECO:0000256" key="2">
    <source>
        <dbReference type="SAM" id="Phobius"/>
    </source>
</evidence>
<organism evidence="4 5">
    <name type="scientific">Psilocybe cyanescens</name>
    <dbReference type="NCBI Taxonomy" id="93625"/>
    <lineage>
        <taxon>Eukaryota</taxon>
        <taxon>Fungi</taxon>
        <taxon>Dikarya</taxon>
        <taxon>Basidiomycota</taxon>
        <taxon>Agaricomycotina</taxon>
        <taxon>Agaricomycetes</taxon>
        <taxon>Agaricomycetidae</taxon>
        <taxon>Agaricales</taxon>
        <taxon>Agaricineae</taxon>
        <taxon>Strophariaceae</taxon>
        <taxon>Psilocybe</taxon>
    </lineage>
</organism>
<dbReference type="AlphaFoldDB" id="A0A409XPD1"/>
<evidence type="ECO:0000259" key="3">
    <source>
        <dbReference type="Pfam" id="PF20153"/>
    </source>
</evidence>
<feature type="transmembrane region" description="Helical" evidence="2">
    <location>
        <begin position="209"/>
        <end position="227"/>
    </location>
</feature>
<feature type="transmembrane region" description="Helical" evidence="2">
    <location>
        <begin position="148"/>
        <end position="170"/>
    </location>
</feature>
<gene>
    <name evidence="4" type="ORF">CVT25_007711</name>
</gene>
<reference evidence="4 5" key="1">
    <citation type="journal article" date="2018" name="Evol. Lett.">
        <title>Horizontal gene cluster transfer increased hallucinogenic mushroom diversity.</title>
        <authorList>
            <person name="Reynolds H.T."/>
            <person name="Vijayakumar V."/>
            <person name="Gluck-Thaler E."/>
            <person name="Korotkin H.B."/>
            <person name="Matheny P.B."/>
            <person name="Slot J.C."/>
        </authorList>
    </citation>
    <scope>NUCLEOTIDE SEQUENCE [LARGE SCALE GENOMIC DNA]</scope>
    <source>
        <strain evidence="4 5">2631</strain>
    </source>
</reference>
<keyword evidence="2" id="KW-0812">Transmembrane</keyword>
<keyword evidence="2" id="KW-0472">Membrane</keyword>
<evidence type="ECO:0000313" key="4">
    <source>
        <dbReference type="EMBL" id="PPQ92632.1"/>
    </source>
</evidence>
<dbReference type="InterPro" id="IPR045338">
    <property type="entry name" value="DUF6535"/>
</dbReference>
<evidence type="ECO:0000313" key="5">
    <source>
        <dbReference type="Proteomes" id="UP000283269"/>
    </source>
</evidence>